<dbReference type="PANTHER" id="PTHR31606">
    <property type="entry name" value="WW DOMAIN BINDING PROTEIN 2, ISOFORM E"/>
    <property type="match status" value="1"/>
</dbReference>
<evidence type="ECO:0000313" key="2">
    <source>
        <dbReference type="EMBL" id="KKA21720.1"/>
    </source>
</evidence>
<dbReference type="AlphaFoldDB" id="A0A0F4YUF3"/>
<proteinExistence type="predicted"/>
<organism evidence="2 3">
    <name type="scientific">Rasamsonia emersonii (strain ATCC 16479 / CBS 393.64 / IMI 116815)</name>
    <dbReference type="NCBI Taxonomy" id="1408163"/>
    <lineage>
        <taxon>Eukaryota</taxon>
        <taxon>Fungi</taxon>
        <taxon>Dikarya</taxon>
        <taxon>Ascomycota</taxon>
        <taxon>Pezizomycotina</taxon>
        <taxon>Eurotiomycetes</taxon>
        <taxon>Eurotiomycetidae</taxon>
        <taxon>Eurotiales</taxon>
        <taxon>Trichocomaceae</taxon>
        <taxon>Rasamsonia</taxon>
    </lineage>
</organism>
<accession>A0A0F4YUF3</accession>
<dbReference type="RefSeq" id="XP_013328332.1">
    <property type="nucleotide sequence ID" value="XM_013472878.1"/>
</dbReference>
<comment type="caution">
    <text evidence="2">The sequence shown here is derived from an EMBL/GenBank/DDBJ whole genome shotgun (WGS) entry which is preliminary data.</text>
</comment>
<dbReference type="STRING" id="1408163.A0A0F4YUF3"/>
<feature type="region of interest" description="Disordered" evidence="1">
    <location>
        <begin position="175"/>
        <end position="235"/>
    </location>
</feature>
<evidence type="ECO:0000313" key="3">
    <source>
        <dbReference type="Proteomes" id="UP000053958"/>
    </source>
</evidence>
<gene>
    <name evidence="2" type="ORF">T310_4241</name>
</gene>
<dbReference type="GO" id="GO:0003713">
    <property type="term" value="F:transcription coactivator activity"/>
    <property type="evidence" value="ECO:0007669"/>
    <property type="project" value="InterPro"/>
</dbReference>
<keyword evidence="3" id="KW-1185">Reference proteome</keyword>
<dbReference type="GeneID" id="25316589"/>
<reference evidence="2 3" key="1">
    <citation type="submission" date="2015-04" db="EMBL/GenBank/DDBJ databases">
        <authorList>
            <person name="Heijne W.H."/>
            <person name="Fedorova N.D."/>
            <person name="Nierman W.C."/>
            <person name="Vollebregt A.W."/>
            <person name="Zhao Z."/>
            <person name="Wu L."/>
            <person name="Kumar M."/>
            <person name="Stam H."/>
            <person name="van den Berg M.A."/>
            <person name="Pel H.J."/>
        </authorList>
    </citation>
    <scope>NUCLEOTIDE SEQUENCE [LARGE SCALE GENOMIC DNA]</scope>
    <source>
        <strain evidence="2 3">CBS 393.64</strain>
    </source>
</reference>
<dbReference type="CDD" id="cd13214">
    <property type="entry name" value="PH-GRAM_WBP2"/>
    <property type="match status" value="1"/>
</dbReference>
<evidence type="ECO:0008006" key="4">
    <source>
        <dbReference type="Google" id="ProtNLM"/>
    </source>
</evidence>
<dbReference type="EMBL" id="LASV01000171">
    <property type="protein sequence ID" value="KKA21720.1"/>
    <property type="molecule type" value="Genomic_DNA"/>
</dbReference>
<evidence type="ECO:0000256" key="1">
    <source>
        <dbReference type="SAM" id="MobiDB-lite"/>
    </source>
</evidence>
<name>A0A0F4YUF3_RASE3</name>
<dbReference type="OrthoDB" id="1259151at2759"/>
<protein>
    <recommendedName>
        <fullName evidence="4">WW-domain ligand protein</fullName>
    </recommendedName>
</protein>
<dbReference type="SUPFAM" id="SSF50729">
    <property type="entry name" value="PH domain-like"/>
    <property type="match status" value="1"/>
</dbReference>
<dbReference type="Proteomes" id="UP000053958">
    <property type="component" value="Unassembled WGS sequence"/>
</dbReference>
<sequence length="249" mass="27227">MSINRVGPSPARFVVLSSQDHGREKTEYSLLTKLRSFSNSWVMLSETEGFVRLPNEHLIYTSPPLYLPSQPSDQFQSFTAPLLNIHDSHVSAPFFGPNVWTAIVQPVSGGGIPPSLPVVELKVTFKEGGAFDFHSNFERIKDRLHQAVEHARESGLMTGNGPAGVDYTNVHLDELPAYEGPSDAPPYPGTSHDTEFGVPPEGASKPPPPLGEETESSAFEPPTEPPPGYEEVQQQSVANELENRLRQAS</sequence>
<dbReference type="GO" id="GO:0005634">
    <property type="term" value="C:nucleus"/>
    <property type="evidence" value="ECO:0007669"/>
    <property type="project" value="TreeGrafter"/>
</dbReference>
<dbReference type="GO" id="GO:0031490">
    <property type="term" value="F:chromatin DNA binding"/>
    <property type="evidence" value="ECO:0007669"/>
    <property type="project" value="TreeGrafter"/>
</dbReference>
<dbReference type="InterPro" id="IPR044852">
    <property type="entry name" value="WBP2-like"/>
</dbReference>
<dbReference type="PANTHER" id="PTHR31606:SF1">
    <property type="entry name" value="WW DOMAIN BINDING PROTEIN 2, ISOFORM E"/>
    <property type="match status" value="1"/>
</dbReference>